<dbReference type="Gene3D" id="3.30.10.10">
    <property type="entry name" value="Trypsin Inhibitor V, subunit A"/>
    <property type="match status" value="1"/>
</dbReference>
<sequence length="65" mass="6907">MSDTCDARSQRGLVGDVITDRAAIAVAAPKVRFIGPGDSVTMDNQPDRLNIELDAQGVVTRVYCG</sequence>
<dbReference type="InterPro" id="IPR021719">
    <property type="entry name" value="Prot_inh_I78"/>
</dbReference>
<dbReference type="Proteomes" id="UP000572377">
    <property type="component" value="Unassembled WGS sequence"/>
</dbReference>
<reference evidence="1 2" key="1">
    <citation type="submission" date="2020-05" db="EMBL/GenBank/DDBJ databases">
        <title>Gimesia benthica sp. nov., a novel planctomycete isolated from a deep-sea water sample of the Northwest Indian Ocean.</title>
        <authorList>
            <person name="Wang J."/>
            <person name="Ruan C."/>
            <person name="Song L."/>
            <person name="Zhu Y."/>
            <person name="Li A."/>
            <person name="Zheng X."/>
            <person name="Wang L."/>
            <person name="Lu Z."/>
            <person name="Huang Y."/>
            <person name="Du W."/>
            <person name="Zhou Y."/>
            <person name="Huang L."/>
            <person name="Dai X."/>
        </authorList>
    </citation>
    <scope>NUCLEOTIDE SEQUENCE [LARGE SCALE GENOMIC DNA]</scope>
    <source>
        <strain evidence="1 2">YYQ-30</strain>
    </source>
</reference>
<dbReference type="Pfam" id="PF11720">
    <property type="entry name" value="Inhibitor_I78"/>
    <property type="match status" value="1"/>
</dbReference>
<keyword evidence="2" id="KW-1185">Reference proteome</keyword>
<proteinExistence type="predicted"/>
<dbReference type="AlphaFoldDB" id="A0A849L065"/>
<evidence type="ECO:0000313" key="2">
    <source>
        <dbReference type="Proteomes" id="UP000572377"/>
    </source>
</evidence>
<dbReference type="EMBL" id="JABFBC010000001">
    <property type="protein sequence ID" value="NNU79330.1"/>
    <property type="molecule type" value="Genomic_DNA"/>
</dbReference>
<evidence type="ECO:0008006" key="3">
    <source>
        <dbReference type="Google" id="ProtNLM"/>
    </source>
</evidence>
<protein>
    <recommendedName>
        <fullName evidence="3">Peptidase inhibitor I78 family protein</fullName>
    </recommendedName>
</protein>
<evidence type="ECO:0000313" key="1">
    <source>
        <dbReference type="EMBL" id="NNU79330.1"/>
    </source>
</evidence>
<name>A0A849L065_9RHOB</name>
<accession>A0A849L065</accession>
<gene>
    <name evidence="1" type="ORF">HMH01_02660</name>
</gene>
<comment type="caution">
    <text evidence="1">The sequence shown here is derived from an EMBL/GenBank/DDBJ whole genome shotgun (WGS) entry which is preliminary data.</text>
</comment>
<organism evidence="1 2">
    <name type="scientific">Halovulum dunhuangense</name>
    <dbReference type="NCBI Taxonomy" id="1505036"/>
    <lineage>
        <taxon>Bacteria</taxon>
        <taxon>Pseudomonadati</taxon>
        <taxon>Pseudomonadota</taxon>
        <taxon>Alphaproteobacteria</taxon>
        <taxon>Rhodobacterales</taxon>
        <taxon>Paracoccaceae</taxon>
        <taxon>Halovulum</taxon>
    </lineage>
</organism>